<keyword evidence="5" id="KW-1185">Reference proteome</keyword>
<keyword evidence="1" id="KW-0863">Zinc-finger</keyword>
<dbReference type="OrthoDB" id="5982541at2759"/>
<dbReference type="AlphaFoldDB" id="A0A9W9YZG0"/>
<evidence type="ECO:0000256" key="1">
    <source>
        <dbReference type="PROSITE-ProRule" id="PRU00042"/>
    </source>
</evidence>
<accession>A0A9W9YZG0</accession>
<protein>
    <recommendedName>
        <fullName evidence="3">C2H2-type domain-containing protein</fullName>
    </recommendedName>
</protein>
<dbReference type="GO" id="GO:0008270">
    <property type="term" value="F:zinc ion binding"/>
    <property type="evidence" value="ECO:0007669"/>
    <property type="project" value="UniProtKB-KW"/>
</dbReference>
<reference evidence="4" key="1">
    <citation type="submission" date="2023-01" db="EMBL/GenBank/DDBJ databases">
        <title>Genome assembly of the deep-sea coral Lophelia pertusa.</title>
        <authorList>
            <person name="Herrera S."/>
            <person name="Cordes E."/>
        </authorList>
    </citation>
    <scope>NUCLEOTIDE SEQUENCE</scope>
    <source>
        <strain evidence="4">USNM1676648</strain>
        <tissue evidence="4">Polyp</tissue>
    </source>
</reference>
<organism evidence="4 5">
    <name type="scientific">Desmophyllum pertusum</name>
    <dbReference type="NCBI Taxonomy" id="174260"/>
    <lineage>
        <taxon>Eukaryota</taxon>
        <taxon>Metazoa</taxon>
        <taxon>Cnidaria</taxon>
        <taxon>Anthozoa</taxon>
        <taxon>Hexacorallia</taxon>
        <taxon>Scleractinia</taxon>
        <taxon>Caryophylliina</taxon>
        <taxon>Caryophylliidae</taxon>
        <taxon>Desmophyllum</taxon>
    </lineage>
</organism>
<keyword evidence="1" id="KW-0479">Metal-binding</keyword>
<gene>
    <name evidence="4" type="ORF">OS493_020639</name>
</gene>
<dbReference type="InterPro" id="IPR013087">
    <property type="entry name" value="Znf_C2H2_type"/>
</dbReference>
<evidence type="ECO:0000313" key="4">
    <source>
        <dbReference type="EMBL" id="KAJ7372205.1"/>
    </source>
</evidence>
<comment type="caution">
    <text evidence="4">The sequence shown here is derived from an EMBL/GenBank/DDBJ whole genome shotgun (WGS) entry which is preliminary data.</text>
</comment>
<sequence>MIEEDEEFEEQCEAAVSDIQATDIVCKDCGKKYKTRGGYERHRTSKHDDQQQSQMPLTPSVLTEIVNNAVNKVKESRVFAASLRNEFSAYRYVQLEEGTAEFSEMKVLYDSYLKSGNTEKFYGRFYSQVPLKSTSFFPGLSRNAATLLATKVADCMLVHCRHIKSPDGSVSPSKTMLSDKEKAGLQYLGGYVFAQSLQKVCKNVYK</sequence>
<keyword evidence="1" id="KW-0862">Zinc</keyword>
<dbReference type="Proteomes" id="UP001163046">
    <property type="component" value="Unassembled WGS sequence"/>
</dbReference>
<evidence type="ECO:0000259" key="3">
    <source>
        <dbReference type="PROSITE" id="PS50157"/>
    </source>
</evidence>
<feature type="compositionally biased region" description="Basic and acidic residues" evidence="2">
    <location>
        <begin position="35"/>
        <end position="50"/>
    </location>
</feature>
<evidence type="ECO:0000313" key="5">
    <source>
        <dbReference type="Proteomes" id="UP001163046"/>
    </source>
</evidence>
<dbReference type="PROSITE" id="PS00028">
    <property type="entry name" value="ZINC_FINGER_C2H2_1"/>
    <property type="match status" value="1"/>
</dbReference>
<proteinExistence type="predicted"/>
<evidence type="ECO:0000256" key="2">
    <source>
        <dbReference type="SAM" id="MobiDB-lite"/>
    </source>
</evidence>
<dbReference type="PROSITE" id="PS50157">
    <property type="entry name" value="ZINC_FINGER_C2H2_2"/>
    <property type="match status" value="1"/>
</dbReference>
<name>A0A9W9YZG0_9CNID</name>
<feature type="region of interest" description="Disordered" evidence="2">
    <location>
        <begin position="35"/>
        <end position="55"/>
    </location>
</feature>
<dbReference type="EMBL" id="MU826838">
    <property type="protein sequence ID" value="KAJ7372205.1"/>
    <property type="molecule type" value="Genomic_DNA"/>
</dbReference>
<feature type="domain" description="C2H2-type" evidence="3">
    <location>
        <begin position="24"/>
        <end position="52"/>
    </location>
</feature>